<dbReference type="Proteomes" id="UP000839827">
    <property type="component" value="Unassembled WGS sequence"/>
</dbReference>
<evidence type="ECO:0000259" key="1">
    <source>
        <dbReference type="Pfam" id="PF00533"/>
    </source>
</evidence>
<sequence>MFNSEYITEKGEAFFHYINASGEVSSQNVVHVVQKGDFLQGYSVSRRGYRTFKKERILKMFRSELELKNSELPDQLPIGIEISANPSVKSNTDRMEICFTGFNKADKDRLELIAKTNNLQVTSGVTEKLFFLCVGKNKGWRKLEKAREKNTLIITEDQFVHFVDTGEIPVDASPDLNDKYEKALNPEETTLDETINELSLTFRTIRETRRSSALIANFQNGYAVGWSFAVKEIFKDSLDIKLTNVTYDGNEYQVWTQGTSYQFHRGDVFYSDKIGYESPNDFLKLSNAVVLQVKYEVFSGYETTSHFNGFVSGSFFQNGRTSVSTELNNVPILMESQSYDSGTIIIDVFIPNKAQNKLMLIDEIAMSQDDFICLLQTGSCYGRRSGKPREKVDVFNYDRS</sequence>
<proteinExistence type="predicted"/>
<gene>
    <name evidence="2" type="ORF">E1A34_12670</name>
</gene>
<dbReference type="Pfam" id="PF00533">
    <property type="entry name" value="BRCT"/>
    <property type="match status" value="1"/>
</dbReference>
<feature type="domain" description="BRCT" evidence="1">
    <location>
        <begin position="95"/>
        <end position="160"/>
    </location>
</feature>
<dbReference type="InterPro" id="IPR036420">
    <property type="entry name" value="BRCT_dom_sf"/>
</dbReference>
<dbReference type="InterPro" id="IPR001357">
    <property type="entry name" value="BRCT_dom"/>
</dbReference>
<dbReference type="AlphaFoldDB" id="A0A610XLJ8"/>
<dbReference type="EMBL" id="AAHYLK010000011">
    <property type="protein sequence ID" value="ECB7106925.1"/>
    <property type="molecule type" value="Genomic_DNA"/>
</dbReference>
<evidence type="ECO:0000313" key="2">
    <source>
        <dbReference type="EMBL" id="ECB7106925.1"/>
    </source>
</evidence>
<organism evidence="2">
    <name type="scientific">Salmonella newport</name>
    <dbReference type="NCBI Taxonomy" id="108619"/>
    <lineage>
        <taxon>Bacteria</taxon>
        <taxon>Pseudomonadati</taxon>
        <taxon>Pseudomonadota</taxon>
        <taxon>Gammaproteobacteria</taxon>
        <taxon>Enterobacterales</taxon>
        <taxon>Enterobacteriaceae</taxon>
        <taxon>Salmonella</taxon>
    </lineage>
</organism>
<reference evidence="2" key="1">
    <citation type="submission" date="2019-03" db="EMBL/GenBank/DDBJ databases">
        <authorList>
            <person name="Ashton P.M."/>
            <person name="Dallman T."/>
            <person name="Nair S."/>
            <person name="De Pinna E."/>
            <person name="Peters T."/>
            <person name="Grant K."/>
        </authorList>
    </citation>
    <scope>NUCLEOTIDE SEQUENCE [LARGE SCALE GENOMIC DNA]</scope>
    <source>
        <strain evidence="2">271153</strain>
    </source>
</reference>
<dbReference type="Gene3D" id="3.40.50.10190">
    <property type="entry name" value="BRCT domain"/>
    <property type="match status" value="1"/>
</dbReference>
<protein>
    <recommendedName>
        <fullName evidence="1">BRCT domain-containing protein</fullName>
    </recommendedName>
</protein>
<comment type="caution">
    <text evidence="2">The sequence shown here is derived from an EMBL/GenBank/DDBJ whole genome shotgun (WGS) entry which is preliminary data.</text>
</comment>
<dbReference type="SUPFAM" id="SSF52113">
    <property type="entry name" value="BRCT domain"/>
    <property type="match status" value="1"/>
</dbReference>
<name>A0A610XLJ8_SALNE</name>
<accession>A0A610XLJ8</accession>